<dbReference type="PANTHER" id="PTHR45763:SF46">
    <property type="entry name" value="AB HYDROLASE-1 DOMAIN-CONTAINING PROTEIN"/>
    <property type="match status" value="1"/>
</dbReference>
<name>A0A1M5IRL6_9FLAO</name>
<sequence>MKLHIRYPVLLGLVVLTIGAVLYGNGISIKPVAQDLFTMNLDSLHSKQMTLSDRKVLSYAIYGDPHGIPVFYFHGGQESRLSSAFMDSTAARLGVRIIAPERPGVGRSSFQEGRTFLDYPKDIEQLADHLNIDTFSIFGLSGGSPHVLACAHKLDHRLNKVAIVSGTAPHDYKGKLKGMWFPIKLIHWFAKSEKDKNLRGFIANDYKTLDQKPHRRLRQLQRFLPKPDRKLLKAEPEYGIEFIKGSREAYRQGIDAVVQEWKLYVRDWGFKLHEIETPISLWYGDRDKMTPKYRGLHLNKALPNSELILLEDEGHFSLIRNHLGDILKGLM</sequence>
<accession>A0A1M5IRL6</accession>
<dbReference type="OrthoDB" id="9773293at2"/>
<protein>
    <submittedName>
        <fullName evidence="2">Pimeloyl-ACP methyl ester carboxylesterase</fullName>
    </submittedName>
</protein>
<evidence type="ECO:0000313" key="3">
    <source>
        <dbReference type="Proteomes" id="UP000184532"/>
    </source>
</evidence>
<dbReference type="RefSeq" id="WP_073176695.1">
    <property type="nucleotide sequence ID" value="NZ_FQWL01000001.1"/>
</dbReference>
<reference evidence="3" key="1">
    <citation type="submission" date="2016-11" db="EMBL/GenBank/DDBJ databases">
        <authorList>
            <person name="Varghese N."/>
            <person name="Submissions S."/>
        </authorList>
    </citation>
    <scope>NUCLEOTIDE SEQUENCE [LARGE SCALE GENOMIC DNA]</scope>
    <source>
        <strain evidence="3">DSM 22638</strain>
    </source>
</reference>
<feature type="domain" description="AB hydrolase-1" evidence="1">
    <location>
        <begin position="69"/>
        <end position="319"/>
    </location>
</feature>
<proteinExistence type="predicted"/>
<dbReference type="AlphaFoldDB" id="A0A1M5IRL6"/>
<dbReference type="Gene3D" id="3.40.50.1820">
    <property type="entry name" value="alpha/beta hydrolase"/>
    <property type="match status" value="1"/>
</dbReference>
<organism evidence="2 3">
    <name type="scientific">Flagellimonas flava</name>
    <dbReference type="NCBI Taxonomy" id="570519"/>
    <lineage>
        <taxon>Bacteria</taxon>
        <taxon>Pseudomonadati</taxon>
        <taxon>Bacteroidota</taxon>
        <taxon>Flavobacteriia</taxon>
        <taxon>Flavobacteriales</taxon>
        <taxon>Flavobacteriaceae</taxon>
        <taxon>Flagellimonas</taxon>
    </lineage>
</organism>
<dbReference type="Pfam" id="PF00561">
    <property type="entry name" value="Abhydrolase_1"/>
    <property type="match status" value="1"/>
</dbReference>
<dbReference type="InterPro" id="IPR029058">
    <property type="entry name" value="AB_hydrolase_fold"/>
</dbReference>
<dbReference type="InterPro" id="IPR000073">
    <property type="entry name" value="AB_hydrolase_1"/>
</dbReference>
<dbReference type="PANTHER" id="PTHR45763">
    <property type="entry name" value="HYDROLASE, ALPHA/BETA FOLD FAMILY PROTEIN, EXPRESSED-RELATED"/>
    <property type="match status" value="1"/>
</dbReference>
<gene>
    <name evidence="2" type="ORF">SAMN04488116_0883</name>
</gene>
<dbReference type="EMBL" id="FQWL01000001">
    <property type="protein sequence ID" value="SHG30901.1"/>
    <property type="molecule type" value="Genomic_DNA"/>
</dbReference>
<dbReference type="Proteomes" id="UP000184532">
    <property type="component" value="Unassembled WGS sequence"/>
</dbReference>
<evidence type="ECO:0000313" key="2">
    <source>
        <dbReference type="EMBL" id="SHG30901.1"/>
    </source>
</evidence>
<keyword evidence="3" id="KW-1185">Reference proteome</keyword>
<dbReference type="STRING" id="570519.SAMN04488116_0883"/>
<evidence type="ECO:0000259" key="1">
    <source>
        <dbReference type="Pfam" id="PF00561"/>
    </source>
</evidence>
<dbReference type="SUPFAM" id="SSF53474">
    <property type="entry name" value="alpha/beta-Hydrolases"/>
    <property type="match status" value="1"/>
</dbReference>